<dbReference type="GO" id="GO:0006749">
    <property type="term" value="P:glutathione metabolic process"/>
    <property type="evidence" value="ECO:0007669"/>
    <property type="project" value="TreeGrafter"/>
</dbReference>
<dbReference type="Pfam" id="PF05378">
    <property type="entry name" value="Hydant_A_N"/>
    <property type="match status" value="1"/>
</dbReference>
<feature type="region of interest" description="Disordered" evidence="2">
    <location>
        <begin position="1194"/>
        <end position="1221"/>
    </location>
</feature>
<sequence length="1221" mass="132864">MNDSSRKWQFWIDRGGTFTDVVARTPDGRILTHKLLSENPRQYPDAAIQGIRDLLGVGATDPLPAGEIGAVKMGTTVATNALLERQGEPTLLVTTGGFGDALRIGYQTRPDLFALDIELPEMLYTEVLEVAQRIGPRGERVRPLDREQARAGLQAAFDRGLRSVAILFMHGYRHPEDEETVAGIAGEIGFTQISVSNRVSPLMKLVSRGDTTVVDAYLSPILRRYVARVSEQLRGMEENGGRLMFMQSNGGLTDAHRFQGKDAILSGPAGGVVGMVRTALAAGFERLIGFDMGGTSTDVSHFAGDYERAFETEVAGVRIRAPMMLIHTVAAGGGSILQFDGARFRVGPESAGADPGPACYRNGGPLTVTDCNLMLGKLQPDHFPAVFGPDADQPLDRDIVERKFAELAGRITAATGRPHTPAQVAAGFLSIAVENMANAIKKISVQRGYDISEYTLCCFGGAGAQHACLVADALGVKRVFLHPYAGVLSAFGMGLADLRIMKEQAIEEELGPGLMERLEQTLDRLQQQGETEMAGQGVERQRIHSRRQLHVRYRGSDTALTLDHGSLEQIRDRFDRAHRQRFGFVSPDKPLLVEAAQVEVIGSGETPRATGPTHTPGGTPEPIASHTTVMNGEYLETPFYQRHRLPADHPVNGPAVILEPTSTIVVEPGWRARLRPGGDMLLERYQPLPERVAIGTRVDPVMLEIFNNLFMSIAEQMGVVLENTAASVNIKERLDFSCALFDQRGDLIANAPHMPVHLGSMSESIKTVIREHGGRMRRGDAYILNAPYNGGTHLPDVTVIKPVFGPDDRTVIFYVAARGHHADIGGRTPGSMPPDSTSVEEEGILLDNIKLVDAGRFREREIRELLASGPWPARNIDTNIADFQAQLAACEKGMRELLRMVDHFGLEVVHAYMQHVQDNAEESVRRVLDVLDEGSFCYRMDDGSQVCVAITLDREARRARIDFSGTSPQHPGNYNAPAAVCKAAVLYVFRCLVDDDIPLNEGCLKPLDIVIPEGSMINPRYPAAVVAGNVETSQVIVDTLLGALQAAAASQGTMNNFTWGDGRYQYYETLCGGAGATPRRDGTDAVHTHMTNSRLTDPEVLEWRFPVRLESFSIRRGSGGRGRHRGGNGVERRLRFLEPMAASILAGRRQVPPYGLAGGEPGRPGRNWVEHADGRRTELTERGQVAMAAGDLFVIQTPGGGGYGKPEPEKDGTGGRGRGDP</sequence>
<proteinExistence type="inferred from homology"/>
<feature type="domain" description="Hydantoinase A/oxoprolinase" evidence="3">
    <location>
        <begin position="208"/>
        <end position="500"/>
    </location>
</feature>
<dbReference type="Pfam" id="PF02538">
    <property type="entry name" value="Hydantoinase_B"/>
    <property type="match status" value="1"/>
</dbReference>
<dbReference type="Proteomes" id="UP000886251">
    <property type="component" value="Unassembled WGS sequence"/>
</dbReference>
<dbReference type="PANTHER" id="PTHR11365">
    <property type="entry name" value="5-OXOPROLINASE RELATED"/>
    <property type="match status" value="1"/>
</dbReference>
<feature type="compositionally biased region" description="Basic and acidic residues" evidence="2">
    <location>
        <begin position="1206"/>
        <end position="1221"/>
    </location>
</feature>
<comment type="similarity">
    <text evidence="1">Belongs to the oxoprolinase family.</text>
</comment>
<comment type="caution">
    <text evidence="6">The sequence shown here is derived from an EMBL/GenBank/DDBJ whole genome shotgun (WGS) entry which is preliminary data.</text>
</comment>
<dbReference type="InterPro" id="IPR008040">
    <property type="entry name" value="Hydant_A_N"/>
</dbReference>
<accession>A0A831WAE9</accession>
<evidence type="ECO:0000256" key="2">
    <source>
        <dbReference type="SAM" id="MobiDB-lite"/>
    </source>
</evidence>
<evidence type="ECO:0000313" key="6">
    <source>
        <dbReference type="EMBL" id="HEB96052.1"/>
    </source>
</evidence>
<reference evidence="6" key="1">
    <citation type="journal article" date="2020" name="mSystems">
        <title>Genome- and Community-Level Interaction Insights into Carbon Utilization and Element Cycling Functions of Hydrothermarchaeota in Hydrothermal Sediment.</title>
        <authorList>
            <person name="Zhou Z."/>
            <person name="Liu Y."/>
            <person name="Xu W."/>
            <person name="Pan J."/>
            <person name="Luo Z.H."/>
            <person name="Li M."/>
        </authorList>
    </citation>
    <scope>NUCLEOTIDE SEQUENCE [LARGE SCALE GENOMIC DNA]</scope>
    <source>
        <strain evidence="6">HyVt-443</strain>
    </source>
</reference>
<dbReference type="Pfam" id="PF01968">
    <property type="entry name" value="Hydantoinase_A"/>
    <property type="match status" value="1"/>
</dbReference>
<dbReference type="InterPro" id="IPR003692">
    <property type="entry name" value="Hydantoinase_B"/>
</dbReference>
<dbReference type="GO" id="GO:0017168">
    <property type="term" value="F:5-oxoprolinase (ATP-hydrolyzing) activity"/>
    <property type="evidence" value="ECO:0007669"/>
    <property type="project" value="TreeGrafter"/>
</dbReference>
<feature type="region of interest" description="Disordered" evidence="2">
    <location>
        <begin position="604"/>
        <end position="623"/>
    </location>
</feature>
<dbReference type="EMBL" id="DRKP01000072">
    <property type="protein sequence ID" value="HEB96052.1"/>
    <property type="molecule type" value="Genomic_DNA"/>
</dbReference>
<evidence type="ECO:0000259" key="3">
    <source>
        <dbReference type="Pfam" id="PF01968"/>
    </source>
</evidence>
<feature type="domain" description="Hydantoinase/oxoprolinase N-terminal" evidence="5">
    <location>
        <begin position="10"/>
        <end position="188"/>
    </location>
</feature>
<dbReference type="GO" id="GO:0005829">
    <property type="term" value="C:cytosol"/>
    <property type="evidence" value="ECO:0007669"/>
    <property type="project" value="TreeGrafter"/>
</dbReference>
<dbReference type="AlphaFoldDB" id="A0A831WAE9"/>
<dbReference type="PANTHER" id="PTHR11365:SF23">
    <property type="entry name" value="HYPOTHETICAL 5-OXOPROLINASE (EUROFUNG)-RELATED"/>
    <property type="match status" value="1"/>
</dbReference>
<feature type="compositionally biased region" description="Low complexity" evidence="2">
    <location>
        <begin position="606"/>
        <end position="622"/>
    </location>
</feature>
<organism evidence="6 7">
    <name type="scientific">Sedimenticola thiotaurini</name>
    <dbReference type="NCBI Taxonomy" id="1543721"/>
    <lineage>
        <taxon>Bacteria</taxon>
        <taxon>Pseudomonadati</taxon>
        <taxon>Pseudomonadota</taxon>
        <taxon>Gammaproteobacteria</taxon>
        <taxon>Chromatiales</taxon>
        <taxon>Sedimenticolaceae</taxon>
        <taxon>Sedimenticola</taxon>
    </lineage>
</organism>
<evidence type="ECO:0000259" key="4">
    <source>
        <dbReference type="Pfam" id="PF02538"/>
    </source>
</evidence>
<dbReference type="InterPro" id="IPR002821">
    <property type="entry name" value="Hydantoinase_A"/>
</dbReference>
<evidence type="ECO:0000259" key="5">
    <source>
        <dbReference type="Pfam" id="PF05378"/>
    </source>
</evidence>
<name>A0A831WAE9_9GAMM</name>
<feature type="domain" description="Hydantoinase B/oxoprolinase" evidence="4">
    <location>
        <begin position="699"/>
        <end position="1206"/>
    </location>
</feature>
<dbReference type="InterPro" id="IPR045079">
    <property type="entry name" value="Oxoprolinase-like"/>
</dbReference>
<protein>
    <submittedName>
        <fullName evidence="6">5-oxoprolinase</fullName>
    </submittedName>
</protein>
<evidence type="ECO:0000256" key="1">
    <source>
        <dbReference type="ARBA" id="ARBA00010403"/>
    </source>
</evidence>
<gene>
    <name evidence="6" type="ORF">ENI96_06455</name>
</gene>
<evidence type="ECO:0000313" key="7">
    <source>
        <dbReference type="Proteomes" id="UP000886251"/>
    </source>
</evidence>